<accession>A0ACD0WS50</accession>
<protein>
    <submittedName>
        <fullName evidence="1">Acyl-CoA desaturase</fullName>
    </submittedName>
</protein>
<keyword evidence="2" id="KW-1185">Reference proteome</keyword>
<evidence type="ECO:0000313" key="2">
    <source>
        <dbReference type="Proteomes" id="UP000326582"/>
    </source>
</evidence>
<sequence>MASGVRVRKRVPDGRSRKRLRSWRRIHVSHLLSISLLPLCAVCYLVHMNESLWPSNSQTALFCSVYYVFCNLAFSMGYHKYYAHQSFQADFWVEVYFVIFGASVGLGSARKWAMLHRLHHRCTDETDDPYWSQRGFLWAHWGWLLAPHKHGKRILETILTPTPDAVPGAEESKAIPNRTCTSDADASATKETASTDIFSSPILLWQERWVWPLFALTTIVIPSFLAVYVCHDSWVHGLIYPGILRMFACQQAMLSAESLGHRRHLFSSQPFSDSNSSMDCANPIVSLVTFGQAHHNFHHEFPHDYRGAPSRWSFDPTKWGIWALSQIGAVHGVYRAPQSAVQQLLLQQEQKELDRVRASLHWGTPLSRLPRITPREFRSICADDSRLYIVISNIIHDVTPFMDQHPGGPALLHASRGKDATKAFYGGVYGHSAAAVNLLATMRIGILDGHDDDVWRIAAHEESGTEPHRAGSKTAEAA</sequence>
<dbReference type="Proteomes" id="UP000326582">
    <property type="component" value="Chromosome 8"/>
</dbReference>
<evidence type="ECO:0000313" key="1">
    <source>
        <dbReference type="EMBL" id="QFZ30393.1"/>
    </source>
</evidence>
<proteinExistence type="predicted"/>
<reference evidence="2" key="1">
    <citation type="journal article" date="2019" name="MBio">
        <title>Comparative genomics for the elucidation of multidrug resistance (MDR) in Candida lusitaniae.</title>
        <authorList>
            <person name="Kannan A."/>
            <person name="Asner S.A."/>
            <person name="Trachsel E."/>
            <person name="Kelly S."/>
            <person name="Parker J."/>
            <person name="Sanglard D."/>
        </authorList>
    </citation>
    <scope>NUCLEOTIDE SEQUENCE [LARGE SCALE GENOMIC DNA]</scope>
    <source>
        <strain evidence="2">P1</strain>
    </source>
</reference>
<dbReference type="EMBL" id="CP038491">
    <property type="protein sequence ID" value="QFZ30393.1"/>
    <property type="molecule type" value="Genomic_DNA"/>
</dbReference>
<name>A0ACD0WS50_CLALS</name>
<gene>
    <name evidence="1" type="ORF">EJF14_80110</name>
</gene>
<organism evidence="1 2">
    <name type="scientific">Clavispora lusitaniae</name>
    <name type="common">Candida lusitaniae</name>
    <dbReference type="NCBI Taxonomy" id="36911"/>
    <lineage>
        <taxon>Eukaryota</taxon>
        <taxon>Fungi</taxon>
        <taxon>Dikarya</taxon>
        <taxon>Ascomycota</taxon>
        <taxon>Saccharomycotina</taxon>
        <taxon>Pichiomycetes</taxon>
        <taxon>Metschnikowiaceae</taxon>
        <taxon>Clavispora</taxon>
    </lineage>
</organism>